<dbReference type="InterPro" id="IPR011050">
    <property type="entry name" value="Pectin_lyase_fold/virulence"/>
</dbReference>
<evidence type="ECO:0000256" key="1">
    <source>
        <dbReference type="SAM" id="MobiDB-lite"/>
    </source>
</evidence>
<evidence type="ECO:0000313" key="4">
    <source>
        <dbReference type="EMBL" id="KAK1925794.1"/>
    </source>
</evidence>
<dbReference type="InterPro" id="IPR012334">
    <property type="entry name" value="Pectin_lyas_fold"/>
</dbReference>
<keyword evidence="5" id="KW-1185">Reference proteome</keyword>
<comment type="caution">
    <text evidence="4">The sequence shown here is derived from an EMBL/GenBank/DDBJ whole genome shotgun (WGS) entry which is preliminary data.</text>
</comment>
<name>A0AAD9L7Z8_PAPLA</name>
<dbReference type="InterPro" id="IPR006626">
    <property type="entry name" value="PbH1"/>
</dbReference>
<feature type="chain" id="PRO_5041913744" description="Right handed beta helix domain-containing protein" evidence="2">
    <location>
        <begin position="21"/>
        <end position="485"/>
    </location>
</feature>
<dbReference type="Proteomes" id="UP001182556">
    <property type="component" value="Unassembled WGS sequence"/>
</dbReference>
<protein>
    <recommendedName>
        <fullName evidence="3">Right handed beta helix domain-containing protein</fullName>
    </recommendedName>
</protein>
<dbReference type="Gene3D" id="2.160.20.10">
    <property type="entry name" value="Single-stranded right-handed beta-helix, Pectin lyase-like"/>
    <property type="match status" value="1"/>
</dbReference>
<evidence type="ECO:0000313" key="5">
    <source>
        <dbReference type="Proteomes" id="UP001182556"/>
    </source>
</evidence>
<organism evidence="4 5">
    <name type="scientific">Papiliotrema laurentii</name>
    <name type="common">Cryptococcus laurentii</name>
    <dbReference type="NCBI Taxonomy" id="5418"/>
    <lineage>
        <taxon>Eukaryota</taxon>
        <taxon>Fungi</taxon>
        <taxon>Dikarya</taxon>
        <taxon>Basidiomycota</taxon>
        <taxon>Agaricomycotina</taxon>
        <taxon>Tremellomycetes</taxon>
        <taxon>Tremellales</taxon>
        <taxon>Rhynchogastremaceae</taxon>
        <taxon>Papiliotrema</taxon>
    </lineage>
</organism>
<evidence type="ECO:0000259" key="3">
    <source>
        <dbReference type="Pfam" id="PF13229"/>
    </source>
</evidence>
<feature type="compositionally biased region" description="Low complexity" evidence="1">
    <location>
        <begin position="444"/>
        <end position="456"/>
    </location>
</feature>
<dbReference type="Pfam" id="PF13229">
    <property type="entry name" value="Beta_helix"/>
    <property type="match status" value="1"/>
</dbReference>
<feature type="signal peptide" evidence="2">
    <location>
        <begin position="1"/>
        <end position="20"/>
    </location>
</feature>
<gene>
    <name evidence="4" type="ORF">DB88DRAFT_485129</name>
</gene>
<proteinExistence type="predicted"/>
<feature type="domain" description="Right handed beta helix" evidence="3">
    <location>
        <begin position="161"/>
        <end position="266"/>
    </location>
</feature>
<feature type="region of interest" description="Disordered" evidence="1">
    <location>
        <begin position="424"/>
        <end position="459"/>
    </location>
</feature>
<accession>A0AAD9L7Z8</accession>
<reference evidence="4" key="1">
    <citation type="submission" date="2023-02" db="EMBL/GenBank/DDBJ databases">
        <title>Identification and recombinant expression of a fungal hydrolase from Papiliotrema laurentii that hydrolyzes apple cutin and clears colloidal polyester polyurethane.</title>
        <authorList>
            <consortium name="DOE Joint Genome Institute"/>
            <person name="Roman V.A."/>
            <person name="Bojanowski C."/>
            <person name="Crable B.R."/>
            <person name="Wagner D.N."/>
            <person name="Hung C.S."/>
            <person name="Nadeau L.J."/>
            <person name="Schratz L."/>
            <person name="Haridas S."/>
            <person name="Pangilinan J."/>
            <person name="Lipzen A."/>
            <person name="Na H."/>
            <person name="Yan M."/>
            <person name="Ng V."/>
            <person name="Grigoriev I.V."/>
            <person name="Spatafora J.W."/>
            <person name="Barlow D."/>
            <person name="Biffinger J."/>
            <person name="Kelley-Loughnane N."/>
            <person name="Varaljay V.A."/>
            <person name="Crookes-Goodson W.J."/>
        </authorList>
    </citation>
    <scope>NUCLEOTIDE SEQUENCE</scope>
    <source>
        <strain evidence="4">5307AH</strain>
    </source>
</reference>
<dbReference type="SMART" id="SM00710">
    <property type="entry name" value="PbH1"/>
    <property type="match status" value="5"/>
</dbReference>
<dbReference type="NCBIfam" id="TIGR03804">
    <property type="entry name" value="para_beta_helix"/>
    <property type="match status" value="1"/>
</dbReference>
<dbReference type="InterPro" id="IPR039448">
    <property type="entry name" value="Beta_helix"/>
</dbReference>
<dbReference type="SUPFAM" id="SSF51126">
    <property type="entry name" value="Pectin lyase-like"/>
    <property type="match status" value="1"/>
</dbReference>
<dbReference type="AlphaFoldDB" id="A0AAD9L7Z8"/>
<sequence>MISISLLGLVVGSVLSTVNAACTPNTTSVADLQGLLQDGGQGYTLSLCAGQIYSIDKILNYTAVEQEISTEGYPTDEARATLLISGFNMTTAVQATDANLDRVKLRNIQIDGNRGSSDIYEHPGANIEFGGENTGQLIEYVRSYDPRGWSCMHISEGPFRCSGVTIQNNDLGPCGSEKFQQWADGISLSCQNSLVQNNYIVDATDGGIVIFGSPNSTIRNNTIHVETRTLLGGINMVDPVPWEPEGNFSHVVVEENRIIGGYATGLGNDTLGTNNASAIIKIGIGIGPRVWFSDNRYGTNQTTGAIVQNNLFSGAFAFAIGLASAKNFLLQNNTFFGNVSFIGSYGPNCTDGALTPHPPIALLYEQSTLTNVTIQPGTVPDDIAKEHPDTTAFQNGVANGLTCFMPPSANTFAWPYGGGGVNSGTGASGTSGEKPSGTSGGGSSSSSSSPATSHGAAADRSRISTGAALGGLVLLAAMGFGMATV</sequence>
<evidence type="ECO:0000256" key="2">
    <source>
        <dbReference type="SAM" id="SignalP"/>
    </source>
</evidence>
<dbReference type="EMBL" id="JAODAN010000003">
    <property type="protein sequence ID" value="KAK1925794.1"/>
    <property type="molecule type" value="Genomic_DNA"/>
</dbReference>
<dbReference type="InterPro" id="IPR022441">
    <property type="entry name" value="Para_beta_helix_rpt-2"/>
</dbReference>
<keyword evidence="2" id="KW-0732">Signal</keyword>